<dbReference type="Proteomes" id="UP000596827">
    <property type="component" value="Unassembled WGS sequence"/>
</dbReference>
<feature type="domain" description="SGNH hydrolase-type esterase" evidence="1">
    <location>
        <begin position="166"/>
        <end position="365"/>
    </location>
</feature>
<dbReference type="InterPro" id="IPR036514">
    <property type="entry name" value="SGNH_hydro_sf"/>
</dbReference>
<dbReference type="RefSeq" id="WP_187081053.1">
    <property type="nucleotide sequence ID" value="NZ_JACORU010000002.1"/>
</dbReference>
<keyword evidence="3" id="KW-1185">Reference proteome</keyword>
<keyword evidence="2" id="KW-0378">Hydrolase</keyword>
<dbReference type="Gene3D" id="3.40.50.1110">
    <property type="entry name" value="SGNH hydrolase"/>
    <property type="match status" value="1"/>
</dbReference>
<dbReference type="AlphaFoldDB" id="A0A923M8C2"/>
<evidence type="ECO:0000313" key="2">
    <source>
        <dbReference type="EMBL" id="MBC5764594.1"/>
    </source>
</evidence>
<dbReference type="Pfam" id="PF13472">
    <property type="entry name" value="Lipase_GDSL_2"/>
    <property type="match status" value="1"/>
</dbReference>
<accession>A0A923M8C2</accession>
<comment type="caution">
    <text evidence="2">The sequence shown here is derived from an EMBL/GenBank/DDBJ whole genome shotgun (WGS) entry which is preliminary data.</text>
</comment>
<evidence type="ECO:0000313" key="3">
    <source>
        <dbReference type="Proteomes" id="UP000596827"/>
    </source>
</evidence>
<dbReference type="EMBL" id="JACORU010000002">
    <property type="protein sequence ID" value="MBC5764594.1"/>
    <property type="molecule type" value="Genomic_DNA"/>
</dbReference>
<proteinExistence type="predicted"/>
<dbReference type="InterPro" id="IPR053140">
    <property type="entry name" value="GDSL_Rv0518-like"/>
</dbReference>
<organism evidence="2 3">
    <name type="scientific">Ramlibacter albus</name>
    <dbReference type="NCBI Taxonomy" id="2079448"/>
    <lineage>
        <taxon>Bacteria</taxon>
        <taxon>Pseudomonadati</taxon>
        <taxon>Pseudomonadota</taxon>
        <taxon>Betaproteobacteria</taxon>
        <taxon>Burkholderiales</taxon>
        <taxon>Comamonadaceae</taxon>
        <taxon>Ramlibacter</taxon>
    </lineage>
</organism>
<evidence type="ECO:0000259" key="1">
    <source>
        <dbReference type="Pfam" id="PF13472"/>
    </source>
</evidence>
<gene>
    <name evidence="2" type="ORF">H8R02_09050</name>
</gene>
<dbReference type="PANTHER" id="PTHR43784:SF2">
    <property type="entry name" value="GDSL-LIKE LIPASE_ACYLHYDROLASE, PUTATIVE (AFU_ORTHOLOGUE AFUA_2G00820)-RELATED"/>
    <property type="match status" value="1"/>
</dbReference>
<sequence length="376" mass="39415">MTEPGGVPALVPALQEFQAQTLRQVARMAVSGDALRITLSNQYGTEALVVPKVRVARALAAGAVDASSDTAVLFNGQASVTIAPGAEATSDAVALRVENGTDVSVSLYLPRATGRTAHRYSDRTNYLAAGDQAGAGTLTGAQPLASAFFMPRIEVLRSATPRVVVAFGDSITEGFGTALDSQQRWTDQLRLRLAQAGRDTAVLNAGIAGNRWVLGALGPAGASRFARDVLQVRGVTHVVIHLGINDIGNGWSYSRVLGDAAQLVTAQQITAAIRTAVQAAKAQGLKVYVATLLPYRGCAYYTDAAPYNGEAERQAVNAFIRANTAGADGVLDWDLLLRDPADPLWLRPAFDSGDHLHPNAAGHAAIANALDLITLN</sequence>
<name>A0A923M8C2_9BURK</name>
<dbReference type="SUPFAM" id="SSF52266">
    <property type="entry name" value="SGNH hydrolase"/>
    <property type="match status" value="1"/>
</dbReference>
<dbReference type="GO" id="GO:0016788">
    <property type="term" value="F:hydrolase activity, acting on ester bonds"/>
    <property type="evidence" value="ECO:0007669"/>
    <property type="project" value="UniProtKB-ARBA"/>
</dbReference>
<protein>
    <submittedName>
        <fullName evidence="2">SGNH/GDSL hydrolase family protein</fullName>
    </submittedName>
</protein>
<dbReference type="PANTHER" id="PTHR43784">
    <property type="entry name" value="GDSL-LIKE LIPASE/ACYLHYDROLASE, PUTATIVE (AFU_ORTHOLOGUE AFUA_2G00820)-RELATED"/>
    <property type="match status" value="1"/>
</dbReference>
<reference evidence="2" key="1">
    <citation type="submission" date="2020-08" db="EMBL/GenBank/DDBJ databases">
        <title>Ramlibacter sp. GTP1 16S ribosomal RNA gene genome sequencing and assembly.</title>
        <authorList>
            <person name="Kang M."/>
        </authorList>
    </citation>
    <scope>NUCLEOTIDE SEQUENCE</scope>
    <source>
        <strain evidence="2">GTP1</strain>
    </source>
</reference>
<dbReference type="InterPro" id="IPR013830">
    <property type="entry name" value="SGNH_hydro"/>
</dbReference>